<feature type="domain" description="RagB/SusD" evidence="6">
    <location>
        <begin position="335"/>
        <end position="427"/>
    </location>
</feature>
<keyword evidence="9" id="KW-1185">Reference proteome</keyword>
<comment type="similarity">
    <text evidence="2">Belongs to the SusD family.</text>
</comment>
<keyword evidence="4" id="KW-0472">Membrane</keyword>
<dbReference type="InterPro" id="IPR033985">
    <property type="entry name" value="SusD-like_N"/>
</dbReference>
<dbReference type="RefSeq" id="WP_136577220.1">
    <property type="nucleotide sequence ID" value="NZ_STFF01000002.1"/>
</dbReference>
<dbReference type="EMBL" id="STFF01000002">
    <property type="protein sequence ID" value="THU40467.1"/>
    <property type="molecule type" value="Genomic_DNA"/>
</dbReference>
<dbReference type="InterPro" id="IPR011990">
    <property type="entry name" value="TPR-like_helical_dom_sf"/>
</dbReference>
<dbReference type="GO" id="GO:0009279">
    <property type="term" value="C:cell outer membrane"/>
    <property type="evidence" value="ECO:0007669"/>
    <property type="project" value="UniProtKB-SubCell"/>
</dbReference>
<keyword evidence="3" id="KW-0732">Signal</keyword>
<evidence type="ECO:0000259" key="7">
    <source>
        <dbReference type="Pfam" id="PF14322"/>
    </source>
</evidence>
<organism evidence="8 9">
    <name type="scientific">Niastella caeni</name>
    <dbReference type="NCBI Taxonomy" id="2569763"/>
    <lineage>
        <taxon>Bacteria</taxon>
        <taxon>Pseudomonadati</taxon>
        <taxon>Bacteroidota</taxon>
        <taxon>Chitinophagia</taxon>
        <taxon>Chitinophagales</taxon>
        <taxon>Chitinophagaceae</taxon>
        <taxon>Niastella</taxon>
    </lineage>
</organism>
<evidence type="ECO:0000256" key="1">
    <source>
        <dbReference type="ARBA" id="ARBA00004442"/>
    </source>
</evidence>
<dbReference type="Pfam" id="PF14322">
    <property type="entry name" value="SusD-like_3"/>
    <property type="match status" value="1"/>
</dbReference>
<gene>
    <name evidence="8" type="ORF">FAM09_11440</name>
</gene>
<dbReference type="Gene3D" id="1.25.40.390">
    <property type="match status" value="1"/>
</dbReference>
<evidence type="ECO:0000313" key="9">
    <source>
        <dbReference type="Proteomes" id="UP000306918"/>
    </source>
</evidence>
<sequence length="455" mass="51231">MKYPYILHIILCSLLSITCFSCKKYLDEKPNQNLSTPETITDLQALLDNGEFYRKGAARMGGTAADEFYVIYSDWEFLDELRKYGYIWDTNVDDISDWNVFYLNVSLANTILDNWPNIAAKSPGTQADEIKGGALVHRANCFYQLAQIFAPQYDAATANSDLGIPLRIDADFNKPSKRASVSQTYDQIISDLTAATQLLPITTQYKTRPNRAAALAYLARVYLQKGDYSNARNAADQCLQLYATLIDYNDPQQIDTLLTEPFKNKGVLNPEIILYLNDEASLTFSSRAKLDTTIYTSYASNDIRRAAFARSNSDGSKRFKGSYNGSAGLFVGLGTAEVYLIRAEANARLGNKDAALQDLNTLLVKRFKTGTYVPITAPSAEVALDIILKERKKEMLYRGVRWSDIRRLNKEPGRAITLKRNLNGQIYTLIPNDSRYVFLIPQSIMQYSSLQQNPR</sequence>
<dbReference type="Proteomes" id="UP000306918">
    <property type="component" value="Unassembled WGS sequence"/>
</dbReference>
<dbReference type="Pfam" id="PF07980">
    <property type="entry name" value="SusD_RagB"/>
    <property type="match status" value="1"/>
</dbReference>
<comment type="caution">
    <text evidence="8">The sequence shown here is derived from an EMBL/GenBank/DDBJ whole genome shotgun (WGS) entry which is preliminary data.</text>
</comment>
<name>A0A4S8HXQ2_9BACT</name>
<accession>A0A4S8HXQ2</accession>
<evidence type="ECO:0000256" key="2">
    <source>
        <dbReference type="ARBA" id="ARBA00006275"/>
    </source>
</evidence>
<reference evidence="8 9" key="1">
    <citation type="submission" date="2019-04" db="EMBL/GenBank/DDBJ databases">
        <title>Niastella caeni sp. nov., isolated from activated sludge.</title>
        <authorList>
            <person name="Sheng M."/>
        </authorList>
    </citation>
    <scope>NUCLEOTIDE SEQUENCE [LARGE SCALE GENOMIC DNA]</scope>
    <source>
        <strain evidence="8 9">HX-2-15</strain>
    </source>
</reference>
<protein>
    <submittedName>
        <fullName evidence="8">RagB/SusD family nutrient uptake outer membrane protein</fullName>
    </submittedName>
</protein>
<evidence type="ECO:0000259" key="6">
    <source>
        <dbReference type="Pfam" id="PF07980"/>
    </source>
</evidence>
<evidence type="ECO:0000256" key="5">
    <source>
        <dbReference type="ARBA" id="ARBA00023237"/>
    </source>
</evidence>
<evidence type="ECO:0000313" key="8">
    <source>
        <dbReference type="EMBL" id="THU40467.1"/>
    </source>
</evidence>
<evidence type="ECO:0000256" key="3">
    <source>
        <dbReference type="ARBA" id="ARBA00022729"/>
    </source>
</evidence>
<dbReference type="OrthoDB" id="653598at2"/>
<dbReference type="SUPFAM" id="SSF48452">
    <property type="entry name" value="TPR-like"/>
    <property type="match status" value="1"/>
</dbReference>
<dbReference type="AlphaFoldDB" id="A0A4S8HXQ2"/>
<comment type="subcellular location">
    <subcellularLocation>
        <location evidence="1">Cell outer membrane</location>
    </subcellularLocation>
</comment>
<keyword evidence="5" id="KW-0998">Cell outer membrane</keyword>
<proteinExistence type="inferred from homology"/>
<dbReference type="InterPro" id="IPR012944">
    <property type="entry name" value="SusD_RagB_dom"/>
</dbReference>
<evidence type="ECO:0000256" key="4">
    <source>
        <dbReference type="ARBA" id="ARBA00023136"/>
    </source>
</evidence>
<feature type="domain" description="SusD-like N-terminal" evidence="7">
    <location>
        <begin position="24"/>
        <end position="223"/>
    </location>
</feature>